<dbReference type="Gene3D" id="1.10.238.10">
    <property type="entry name" value="EF-hand"/>
    <property type="match status" value="1"/>
</dbReference>
<dbReference type="GeneID" id="92208395"/>
<dbReference type="Gene3D" id="1.10.8.10">
    <property type="entry name" value="DNA helicase RuvA subunit, C-terminal domain"/>
    <property type="match status" value="1"/>
</dbReference>
<evidence type="ECO:0000256" key="2">
    <source>
        <dbReference type="RuleBase" id="RU410713"/>
    </source>
</evidence>
<keyword evidence="5" id="KW-1185">Reference proteome</keyword>
<evidence type="ECO:0000256" key="1">
    <source>
        <dbReference type="ARBA" id="ARBA00022786"/>
    </source>
</evidence>
<sequence>MVNKSTLKNQFCELTGTSLSTAARYMDQADYNIAQAVDLYYNKHPSHAPLHASAKPSSNSYSAKLVAIYDKYKDVDNNEIIDIEGTIRYLEDLKIDPDNARALSLAFLLNSKKTGVFQRDCFLQVWSKYKIETLSAMSSFITKFHNDICYNRGEYYDLAGNSLRFKKLYDFTFGFLVESEGQKVLDLEIATGYWQLLLPIVVDAHLENQQVGEEKESIRAKVDERIMQWVEFLNSKPRKVISFDTWSMFLPFFQEVVLSDPWKFSGYDEMAAWPSKIDEYIEHLYDNDLLQNKEY</sequence>
<evidence type="ECO:0000313" key="5">
    <source>
        <dbReference type="Proteomes" id="UP001497383"/>
    </source>
</evidence>
<dbReference type="InterPro" id="IPR005176">
    <property type="entry name" value="PONY_dom"/>
</dbReference>
<dbReference type="PANTHER" id="PTHR12281:SF31">
    <property type="entry name" value="DCN1-LIKE PROTEIN 3"/>
    <property type="match status" value="1"/>
</dbReference>
<proteinExistence type="predicted"/>
<dbReference type="Gene3D" id="1.10.238.200">
    <property type="entry name" value="Cullin, PONY binding domain"/>
    <property type="match status" value="1"/>
</dbReference>
<organism evidence="4 5">
    <name type="scientific">Lodderomyces beijingensis</name>
    <dbReference type="NCBI Taxonomy" id="1775926"/>
    <lineage>
        <taxon>Eukaryota</taxon>
        <taxon>Fungi</taxon>
        <taxon>Dikarya</taxon>
        <taxon>Ascomycota</taxon>
        <taxon>Saccharomycotina</taxon>
        <taxon>Pichiomycetes</taxon>
        <taxon>Debaryomycetaceae</taxon>
        <taxon>Candida/Lodderomyces clade</taxon>
        <taxon>Lodderomyces</taxon>
    </lineage>
</organism>
<comment type="function">
    <text evidence="2">Neddylation of cullins play an essential role in the regulation of SCF-type complexes activity.</text>
</comment>
<dbReference type="EMBL" id="OZ022408">
    <property type="protein sequence ID" value="CAK9438975.1"/>
    <property type="molecule type" value="Genomic_DNA"/>
</dbReference>
<evidence type="ECO:0000259" key="3">
    <source>
        <dbReference type="PROSITE" id="PS51229"/>
    </source>
</evidence>
<dbReference type="Pfam" id="PF14555">
    <property type="entry name" value="UBA_4"/>
    <property type="match status" value="1"/>
</dbReference>
<dbReference type="Proteomes" id="UP001497383">
    <property type="component" value="Chromosome 4"/>
</dbReference>
<gene>
    <name evidence="4" type="ORF">LODBEIA_P31990</name>
</gene>
<dbReference type="PANTHER" id="PTHR12281">
    <property type="entry name" value="RP42 RELATED"/>
    <property type="match status" value="1"/>
</dbReference>
<feature type="domain" description="DCUN1" evidence="3">
    <location>
        <begin position="60"/>
        <end position="285"/>
    </location>
</feature>
<accession>A0ABP0ZP25</accession>
<dbReference type="Pfam" id="PF03556">
    <property type="entry name" value="Cullin_binding"/>
    <property type="match status" value="1"/>
</dbReference>
<dbReference type="PROSITE" id="PS51229">
    <property type="entry name" value="DCUN1"/>
    <property type="match status" value="1"/>
</dbReference>
<keyword evidence="1" id="KW-0833">Ubl conjugation pathway</keyword>
<name>A0ABP0ZP25_9ASCO</name>
<dbReference type="InterPro" id="IPR014764">
    <property type="entry name" value="DCN-prot"/>
</dbReference>
<protein>
    <recommendedName>
        <fullName evidence="2">Defective in cullin neddylation protein</fullName>
    </recommendedName>
</protein>
<evidence type="ECO:0000313" key="4">
    <source>
        <dbReference type="EMBL" id="CAK9438975.1"/>
    </source>
</evidence>
<dbReference type="InterPro" id="IPR009060">
    <property type="entry name" value="UBA-like_sf"/>
</dbReference>
<dbReference type="InterPro" id="IPR042460">
    <property type="entry name" value="DCN1-like_PONY"/>
</dbReference>
<dbReference type="SUPFAM" id="SSF46934">
    <property type="entry name" value="UBA-like"/>
    <property type="match status" value="1"/>
</dbReference>
<reference evidence="4 5" key="1">
    <citation type="submission" date="2024-03" db="EMBL/GenBank/DDBJ databases">
        <authorList>
            <person name="Brejova B."/>
        </authorList>
    </citation>
    <scope>NUCLEOTIDE SEQUENCE [LARGE SCALE GENOMIC DNA]</scope>
    <source>
        <strain evidence="4 5">CBS 14171</strain>
    </source>
</reference>
<dbReference type="RefSeq" id="XP_066830137.1">
    <property type="nucleotide sequence ID" value="XM_066973282.1"/>
</dbReference>